<dbReference type="GO" id="GO:0030246">
    <property type="term" value="F:carbohydrate binding"/>
    <property type="evidence" value="ECO:0007669"/>
    <property type="project" value="InterPro"/>
</dbReference>
<dbReference type="OrthoDB" id="3941202at2759"/>
<proteinExistence type="predicted"/>
<feature type="signal peptide" evidence="2">
    <location>
        <begin position="1"/>
        <end position="17"/>
    </location>
</feature>
<feature type="compositionally biased region" description="Pro residues" evidence="1">
    <location>
        <begin position="123"/>
        <end position="147"/>
    </location>
</feature>
<evidence type="ECO:0000313" key="4">
    <source>
        <dbReference type="EMBL" id="KAF2144168.1"/>
    </source>
</evidence>
<evidence type="ECO:0000259" key="3">
    <source>
        <dbReference type="Pfam" id="PF10645"/>
    </source>
</evidence>
<reference evidence="4" key="1">
    <citation type="journal article" date="2020" name="Stud. Mycol.">
        <title>101 Dothideomycetes genomes: a test case for predicting lifestyles and emergence of pathogens.</title>
        <authorList>
            <person name="Haridas S."/>
            <person name="Albert R."/>
            <person name="Binder M."/>
            <person name="Bloem J."/>
            <person name="Labutti K."/>
            <person name="Salamov A."/>
            <person name="Andreopoulos B."/>
            <person name="Baker S."/>
            <person name="Barry K."/>
            <person name="Bills G."/>
            <person name="Bluhm B."/>
            <person name="Cannon C."/>
            <person name="Castanera R."/>
            <person name="Culley D."/>
            <person name="Daum C."/>
            <person name="Ezra D."/>
            <person name="Gonzalez J."/>
            <person name="Henrissat B."/>
            <person name="Kuo A."/>
            <person name="Liang C."/>
            <person name="Lipzen A."/>
            <person name="Lutzoni F."/>
            <person name="Magnuson J."/>
            <person name="Mondo S."/>
            <person name="Nolan M."/>
            <person name="Ohm R."/>
            <person name="Pangilinan J."/>
            <person name="Park H.-J."/>
            <person name="Ramirez L."/>
            <person name="Alfaro M."/>
            <person name="Sun H."/>
            <person name="Tritt A."/>
            <person name="Yoshinaga Y."/>
            <person name="Zwiers L.-H."/>
            <person name="Turgeon B."/>
            <person name="Goodwin S."/>
            <person name="Spatafora J."/>
            <person name="Crous P."/>
            <person name="Grigoriev I."/>
        </authorList>
    </citation>
    <scope>NUCLEOTIDE SEQUENCE</scope>
    <source>
        <strain evidence="4">CBS 121167</strain>
    </source>
</reference>
<dbReference type="Proteomes" id="UP000799438">
    <property type="component" value="Unassembled WGS sequence"/>
</dbReference>
<dbReference type="Pfam" id="PF10645">
    <property type="entry name" value="Carb_bind"/>
    <property type="match status" value="1"/>
</dbReference>
<keyword evidence="5" id="KW-1185">Reference proteome</keyword>
<name>A0A6A6BKI7_9PEZI</name>
<feature type="domain" description="Endo-1,3(4)-beta-glucanase 1 carbohydrate binding" evidence="3">
    <location>
        <begin position="61"/>
        <end position="109"/>
    </location>
</feature>
<feature type="region of interest" description="Disordered" evidence="1">
    <location>
        <begin position="115"/>
        <end position="147"/>
    </location>
</feature>
<protein>
    <recommendedName>
        <fullName evidence="3">Endo-1,3(4)-beta-glucanase 1 carbohydrate binding domain-containing protein</fullName>
    </recommendedName>
</protein>
<dbReference type="AlphaFoldDB" id="A0A6A6BKI7"/>
<dbReference type="InterPro" id="IPR018909">
    <property type="entry name" value="Eng1_septum"/>
</dbReference>
<accession>A0A6A6BKI7</accession>
<sequence length="147" mass="14993">MQFLTFLGLTTAALVGASPVYNRAANEAIPTPQPFINGTIPTPPVVPGGTPVPTPPAGGSSCGGRIYVPGQYVCHNEQDLCPVLNGVSLQSCAGQCYDPAIWKCQNGQLQPGQWPNTPGAPVATPPVGTPPVGTPVATPYPTPAQGH</sequence>
<evidence type="ECO:0000256" key="2">
    <source>
        <dbReference type="SAM" id="SignalP"/>
    </source>
</evidence>
<organism evidence="4 5">
    <name type="scientific">Aplosporella prunicola CBS 121167</name>
    <dbReference type="NCBI Taxonomy" id="1176127"/>
    <lineage>
        <taxon>Eukaryota</taxon>
        <taxon>Fungi</taxon>
        <taxon>Dikarya</taxon>
        <taxon>Ascomycota</taxon>
        <taxon>Pezizomycotina</taxon>
        <taxon>Dothideomycetes</taxon>
        <taxon>Dothideomycetes incertae sedis</taxon>
        <taxon>Botryosphaeriales</taxon>
        <taxon>Aplosporellaceae</taxon>
        <taxon>Aplosporella</taxon>
    </lineage>
</organism>
<evidence type="ECO:0000313" key="5">
    <source>
        <dbReference type="Proteomes" id="UP000799438"/>
    </source>
</evidence>
<gene>
    <name evidence="4" type="ORF">K452DRAFT_154252</name>
</gene>
<dbReference type="GeneID" id="54293063"/>
<dbReference type="RefSeq" id="XP_033399880.1">
    <property type="nucleotide sequence ID" value="XM_033535569.1"/>
</dbReference>
<dbReference type="EMBL" id="ML995480">
    <property type="protein sequence ID" value="KAF2144168.1"/>
    <property type="molecule type" value="Genomic_DNA"/>
</dbReference>
<keyword evidence="2" id="KW-0732">Signal</keyword>
<evidence type="ECO:0000256" key="1">
    <source>
        <dbReference type="SAM" id="MobiDB-lite"/>
    </source>
</evidence>
<feature type="chain" id="PRO_5025411200" description="Endo-1,3(4)-beta-glucanase 1 carbohydrate binding domain-containing protein" evidence="2">
    <location>
        <begin position="18"/>
        <end position="147"/>
    </location>
</feature>